<evidence type="ECO:0000259" key="1">
    <source>
        <dbReference type="Pfam" id="PF13845"/>
    </source>
</evidence>
<keyword evidence="3" id="KW-1185">Reference proteome</keyword>
<name>A0A9E8S8E7_9MICO</name>
<feature type="domain" description="Septum formation-related" evidence="1">
    <location>
        <begin position="43"/>
        <end position="137"/>
    </location>
</feature>
<dbReference type="PROSITE" id="PS51257">
    <property type="entry name" value="PROKAR_LIPOPROTEIN"/>
    <property type="match status" value="1"/>
</dbReference>
<evidence type="ECO:0000313" key="3">
    <source>
        <dbReference type="Proteomes" id="UP001164706"/>
    </source>
</evidence>
<protein>
    <submittedName>
        <fullName evidence="2">Septum formation family protein</fullName>
    </submittedName>
</protein>
<accession>A0A9E8S8E7</accession>
<dbReference type="RefSeq" id="WP_267780555.1">
    <property type="nucleotide sequence ID" value="NZ_CP113089.1"/>
</dbReference>
<dbReference type="KEGG" id="mdb:OVN18_09720"/>
<gene>
    <name evidence="2" type="ORF">OVN18_09720</name>
</gene>
<organism evidence="2 3">
    <name type="scientific">Microcella daejeonensis</name>
    <dbReference type="NCBI Taxonomy" id="2994971"/>
    <lineage>
        <taxon>Bacteria</taxon>
        <taxon>Bacillati</taxon>
        <taxon>Actinomycetota</taxon>
        <taxon>Actinomycetes</taxon>
        <taxon>Micrococcales</taxon>
        <taxon>Microbacteriaceae</taxon>
        <taxon>Microcella</taxon>
    </lineage>
</organism>
<dbReference type="Pfam" id="PF13845">
    <property type="entry name" value="Septum_form"/>
    <property type="match status" value="1"/>
</dbReference>
<dbReference type="InterPro" id="IPR026004">
    <property type="entry name" value="Septum_form"/>
</dbReference>
<dbReference type="Proteomes" id="UP001164706">
    <property type="component" value="Chromosome"/>
</dbReference>
<evidence type="ECO:0000313" key="2">
    <source>
        <dbReference type="EMBL" id="WAB80839.1"/>
    </source>
</evidence>
<dbReference type="EMBL" id="CP113089">
    <property type="protein sequence ID" value="WAB80839.1"/>
    <property type="molecule type" value="Genomic_DNA"/>
</dbReference>
<reference evidence="2" key="1">
    <citation type="submission" date="2022-11" db="EMBL/GenBank/DDBJ databases">
        <title>Description of Microcella daejonensis nov. sp, isolated from riverside soil.</title>
        <authorList>
            <person name="Molina K.M."/>
            <person name="Kim S.B."/>
        </authorList>
    </citation>
    <scope>NUCLEOTIDE SEQUENCE</scope>
    <source>
        <strain evidence="2">MMS21-STM12</strain>
    </source>
</reference>
<proteinExistence type="predicted"/>
<sequence length="152" mass="15600">MTAPLPRPLGGAVLAAALVLAGCAGVDGDDAEPRGDVFSLEVGDCLGEAELGAEIDSVEVLPCDEPHASEVYASIILGDPEFPGIAAITAEADERCLAEFEAFTGGPWTDSAYDFTYLHPTEGSWANGDREILCQIYDPAGPTTGSLQGAAG</sequence>
<dbReference type="AlphaFoldDB" id="A0A9E8S8E7"/>